<protein>
    <recommendedName>
        <fullName evidence="1">F-box domain-containing protein</fullName>
    </recommendedName>
</protein>
<dbReference type="SUPFAM" id="SSF81383">
    <property type="entry name" value="F-box domain"/>
    <property type="match status" value="1"/>
</dbReference>
<evidence type="ECO:0000259" key="1">
    <source>
        <dbReference type="Pfam" id="PF00646"/>
    </source>
</evidence>
<gene>
    <name evidence="2" type="ORF">AJ79_00011</name>
</gene>
<dbReference type="Pfam" id="PF00646">
    <property type="entry name" value="F-box"/>
    <property type="match status" value="1"/>
</dbReference>
<dbReference type="InterPro" id="IPR001810">
    <property type="entry name" value="F-box_dom"/>
</dbReference>
<keyword evidence="3" id="KW-1185">Reference proteome</keyword>
<organism evidence="2 3">
    <name type="scientific">Helicocarpus griseus UAMH5409</name>
    <dbReference type="NCBI Taxonomy" id="1447875"/>
    <lineage>
        <taxon>Eukaryota</taxon>
        <taxon>Fungi</taxon>
        <taxon>Dikarya</taxon>
        <taxon>Ascomycota</taxon>
        <taxon>Pezizomycotina</taxon>
        <taxon>Eurotiomycetes</taxon>
        <taxon>Eurotiomycetidae</taxon>
        <taxon>Onygenales</taxon>
        <taxon>Ajellomycetaceae</taxon>
        <taxon>Helicocarpus</taxon>
    </lineage>
</organism>
<dbReference type="STRING" id="1447875.A0A2B7YDK2"/>
<accession>A0A2B7YDK2</accession>
<dbReference type="InterPro" id="IPR036047">
    <property type="entry name" value="F-box-like_dom_sf"/>
</dbReference>
<comment type="caution">
    <text evidence="2">The sequence shown here is derived from an EMBL/GenBank/DDBJ whole genome shotgun (WGS) entry which is preliminary data.</text>
</comment>
<evidence type="ECO:0000313" key="2">
    <source>
        <dbReference type="EMBL" id="PGH18978.1"/>
    </source>
</evidence>
<name>A0A2B7YDK2_9EURO</name>
<feature type="domain" description="F-box" evidence="1">
    <location>
        <begin position="12"/>
        <end position="44"/>
    </location>
</feature>
<evidence type="ECO:0000313" key="3">
    <source>
        <dbReference type="Proteomes" id="UP000223968"/>
    </source>
</evidence>
<proteinExistence type="predicted"/>
<dbReference type="EMBL" id="PDNB01000001">
    <property type="protein sequence ID" value="PGH18978.1"/>
    <property type="molecule type" value="Genomic_DNA"/>
</dbReference>
<dbReference type="OrthoDB" id="5422579at2759"/>
<reference evidence="2 3" key="1">
    <citation type="submission" date="2017-10" db="EMBL/GenBank/DDBJ databases">
        <title>Comparative genomics in systemic dimorphic fungi from Ajellomycetaceae.</title>
        <authorList>
            <person name="Munoz J.F."/>
            <person name="Mcewen J.G."/>
            <person name="Clay O.K."/>
            <person name="Cuomo C.A."/>
        </authorList>
    </citation>
    <scope>NUCLEOTIDE SEQUENCE [LARGE SCALE GENOMIC DNA]</scope>
    <source>
        <strain evidence="2 3">UAMH5409</strain>
    </source>
</reference>
<dbReference type="AlphaFoldDB" id="A0A2B7YDK2"/>
<dbReference type="Proteomes" id="UP000223968">
    <property type="component" value="Unassembled WGS sequence"/>
</dbReference>
<sequence length="423" mass="48242">MYHSRGLRMDYLPTELLDQIFGEFGYEDWKRFRLVCKTFANVCAKYLTHTCTFSTTKDGLRKLEHMSMHPAFSTCIDMLIFDCSLLINFSDEHDFHSRLRFCNESPEQSQRQFITYRPLLEAQNTIISTEEDANIFEAAIPRFSKLQALRIYMGSLEIGGRQQKEDFARISTHVPYYAIRQSASCSIRQFMMLMDILFRHNIRVSVLEVGPLTFSVFRQNLDLVQNVFSSLKQLVFYVSALEDMPWPQQPPLTFFGSQSFCDVIGNGRALNLLSAASQLAHLSVSVEYSPSGKDANFKDLFGNHTWPCLKRLSIGYMSASETDLVDFLRRHKLKELSIRSINLQGSWITALPAMREAASPSLSSALAYEWITNDTNETWYLGRHPSKPVVGRGDESSLGLHVAYYLTGAPSDFPCPLTLDNMS</sequence>